<feature type="region of interest" description="Disordered" evidence="1">
    <location>
        <begin position="127"/>
        <end position="194"/>
    </location>
</feature>
<gene>
    <name evidence="2" type="ORF">chiPu_0018749</name>
</gene>
<feature type="compositionally biased region" description="Basic and acidic residues" evidence="1">
    <location>
        <begin position="15"/>
        <end position="30"/>
    </location>
</feature>
<keyword evidence="3" id="KW-1185">Reference proteome</keyword>
<dbReference type="AlphaFoldDB" id="A0A401RPK6"/>
<feature type="region of interest" description="Disordered" evidence="1">
    <location>
        <begin position="1"/>
        <end position="77"/>
    </location>
</feature>
<comment type="caution">
    <text evidence="2">The sequence shown here is derived from an EMBL/GenBank/DDBJ whole genome shotgun (WGS) entry which is preliminary data.</text>
</comment>
<accession>A0A401RPK6</accession>
<reference evidence="2 3" key="1">
    <citation type="journal article" date="2018" name="Nat. Ecol. Evol.">
        <title>Shark genomes provide insights into elasmobranch evolution and the origin of vertebrates.</title>
        <authorList>
            <person name="Hara Y"/>
            <person name="Yamaguchi K"/>
            <person name="Onimaru K"/>
            <person name="Kadota M"/>
            <person name="Koyanagi M"/>
            <person name="Keeley SD"/>
            <person name="Tatsumi K"/>
            <person name="Tanaka K"/>
            <person name="Motone F"/>
            <person name="Kageyama Y"/>
            <person name="Nozu R"/>
            <person name="Adachi N"/>
            <person name="Nishimura O"/>
            <person name="Nakagawa R"/>
            <person name="Tanegashima C"/>
            <person name="Kiyatake I"/>
            <person name="Matsumoto R"/>
            <person name="Murakumo K"/>
            <person name="Nishida K"/>
            <person name="Terakita A"/>
            <person name="Kuratani S"/>
            <person name="Sato K"/>
            <person name="Hyodo S Kuraku.S."/>
        </authorList>
    </citation>
    <scope>NUCLEOTIDE SEQUENCE [LARGE SCALE GENOMIC DNA]</scope>
</reference>
<name>A0A401RPK6_CHIPU</name>
<dbReference type="EMBL" id="BEZZ01001676">
    <property type="protein sequence ID" value="GCC20115.1"/>
    <property type="molecule type" value="Genomic_DNA"/>
</dbReference>
<feature type="compositionally biased region" description="Basic residues" evidence="1">
    <location>
        <begin position="156"/>
        <end position="165"/>
    </location>
</feature>
<dbReference type="Proteomes" id="UP000287033">
    <property type="component" value="Unassembled WGS sequence"/>
</dbReference>
<evidence type="ECO:0000313" key="2">
    <source>
        <dbReference type="EMBL" id="GCC20115.1"/>
    </source>
</evidence>
<organism evidence="2 3">
    <name type="scientific">Chiloscyllium punctatum</name>
    <name type="common">Brownbanded bambooshark</name>
    <name type="synonym">Hemiscyllium punctatum</name>
    <dbReference type="NCBI Taxonomy" id="137246"/>
    <lineage>
        <taxon>Eukaryota</taxon>
        <taxon>Metazoa</taxon>
        <taxon>Chordata</taxon>
        <taxon>Craniata</taxon>
        <taxon>Vertebrata</taxon>
        <taxon>Chondrichthyes</taxon>
        <taxon>Elasmobranchii</taxon>
        <taxon>Galeomorphii</taxon>
        <taxon>Galeoidea</taxon>
        <taxon>Orectolobiformes</taxon>
        <taxon>Hemiscylliidae</taxon>
        <taxon>Chiloscyllium</taxon>
    </lineage>
</organism>
<sequence>MTAAESRVWCVSHKTGAEESLARPSPDTHTHTTSSGRRAQASSRVPAVGPDLDTGPDLLGFHQQQDEKAPPQPQDAKAGCVCEYKRVRLLTGPRSPTSQPLHTPRLSELRTVLSAIFLARRRINRAPSADRHRLGRRPRDPPHSAHARSSSGKGDNRRRWRHRGPVSRSPFSSGCVPPPLRAAAGAPRKETRLRPDYTGLQHRRIFSLTGPPGQILPDLLSFSGHFWFCY</sequence>
<protein>
    <submittedName>
        <fullName evidence="2">Uncharacterized protein</fullName>
    </submittedName>
</protein>
<evidence type="ECO:0000256" key="1">
    <source>
        <dbReference type="SAM" id="MobiDB-lite"/>
    </source>
</evidence>
<feature type="compositionally biased region" description="Basic and acidic residues" evidence="1">
    <location>
        <begin position="128"/>
        <end position="143"/>
    </location>
</feature>
<proteinExistence type="predicted"/>
<evidence type="ECO:0000313" key="3">
    <source>
        <dbReference type="Proteomes" id="UP000287033"/>
    </source>
</evidence>